<keyword evidence="3" id="KW-1185">Reference proteome</keyword>
<dbReference type="KEGG" id="fpr:FP2_30160"/>
<name>D4K1W9_9FIRM</name>
<reference evidence="2 3" key="1">
    <citation type="submission" date="2010-03" db="EMBL/GenBank/DDBJ databases">
        <title>The genome sequence of Faecalibacterium prausnitzii L2/6.</title>
        <authorList>
            <consortium name="metaHIT consortium -- http://www.metahit.eu/"/>
            <person name="Pajon A."/>
            <person name="Turner K."/>
            <person name="Parkhill J."/>
            <person name="Duncan S."/>
            <person name="Flint H."/>
        </authorList>
    </citation>
    <scope>NUCLEOTIDE SEQUENCE [LARGE SCALE GENOMIC DNA]</scope>
    <source>
        <strain evidence="3">L2-6</strain>
    </source>
</reference>
<keyword evidence="1" id="KW-0472">Membrane</keyword>
<proteinExistence type="predicted"/>
<accession>D4K1W9</accession>
<gene>
    <name evidence="2" type="ORF">FP2_30160</name>
</gene>
<protein>
    <submittedName>
        <fullName evidence="2">Uncharacterized protein</fullName>
    </submittedName>
</protein>
<feature type="transmembrane region" description="Helical" evidence="1">
    <location>
        <begin position="6"/>
        <end position="29"/>
    </location>
</feature>
<dbReference type="EMBL" id="FP929045">
    <property type="protein sequence ID" value="CBL00268.1"/>
    <property type="molecule type" value="Genomic_DNA"/>
</dbReference>
<keyword evidence="1" id="KW-1133">Transmembrane helix</keyword>
<reference evidence="2 3" key="2">
    <citation type="submission" date="2010-03" db="EMBL/GenBank/DDBJ databases">
        <authorList>
            <person name="Pajon A."/>
        </authorList>
    </citation>
    <scope>NUCLEOTIDE SEQUENCE [LARGE SCALE GENOMIC DNA]</scope>
    <source>
        <strain evidence="3">L2-6</strain>
    </source>
</reference>
<evidence type="ECO:0000313" key="2">
    <source>
        <dbReference type="EMBL" id="CBL00268.1"/>
    </source>
</evidence>
<organism evidence="2 3">
    <name type="scientific">Faecalibacterium prausnitzii L2-6</name>
    <dbReference type="NCBI Taxonomy" id="718252"/>
    <lineage>
        <taxon>Bacteria</taxon>
        <taxon>Bacillati</taxon>
        <taxon>Bacillota</taxon>
        <taxon>Clostridia</taxon>
        <taxon>Eubacteriales</taxon>
        <taxon>Oscillospiraceae</taxon>
        <taxon>Faecalibacterium</taxon>
    </lineage>
</organism>
<dbReference type="Proteomes" id="UP000008804">
    <property type="component" value="Chromosome"/>
</dbReference>
<evidence type="ECO:0000313" key="3">
    <source>
        <dbReference type="Proteomes" id="UP000008804"/>
    </source>
</evidence>
<dbReference type="RefSeq" id="WP_015565874.1">
    <property type="nucleotide sequence ID" value="NC_021042.1"/>
</dbReference>
<dbReference type="AlphaFoldDB" id="D4K1W9"/>
<evidence type="ECO:0000256" key="1">
    <source>
        <dbReference type="SAM" id="Phobius"/>
    </source>
</evidence>
<dbReference type="BioCyc" id="FPRA718252:G1375-2591-MONOMER"/>
<dbReference type="HOGENOM" id="CLU_216328_0_0_9"/>
<keyword evidence="1" id="KW-0812">Transmembrane</keyword>
<sequence length="49" mass="5592">MTDLNLVLVLLGLLATVIIGVIQVTWMIARDVFRDKPSTKHNSDDRQRK</sequence>